<evidence type="ECO:0000313" key="1">
    <source>
        <dbReference type="EMBL" id="WNO47383.1"/>
    </source>
</evidence>
<proteinExistence type="predicted"/>
<sequence length="194" mass="23286">MILTNKENQLLMQLVNNNRCFDKRDNTFLLSNRKSADKVGVSPSKVDRLFRTLSKHRLVKKVINKIYNSDGSLNLKPVVMLSPKFLFISYTKSDRWFIGSLWTLEHIQKVFEWARLCRELNCFICPDTGEMKPFNWYQIDKKANHYTAFDRCYRKGSKEEFINYDDIDSSQYYSLKEAEILNDYVYYRYMHHNK</sequence>
<name>A0AA96KSS6_9CAUD</name>
<protein>
    <submittedName>
        <fullName evidence="1">Uncharacterized protein</fullName>
    </submittedName>
</protein>
<accession>A0AA96KSS6</accession>
<organism evidence="1">
    <name type="scientific">Staphylococcus phage vB_VibM_10AMN12</name>
    <dbReference type="NCBI Taxonomy" id="3076785"/>
    <lineage>
        <taxon>Viruses</taxon>
        <taxon>Duplodnaviria</taxon>
        <taxon>Heunggongvirae</taxon>
        <taxon>Uroviricota</taxon>
        <taxon>Caudoviricetes</taxon>
    </lineage>
</organism>
<dbReference type="EMBL" id="OR481006">
    <property type="protein sequence ID" value="WNO47383.1"/>
    <property type="molecule type" value="Genomic_DNA"/>
</dbReference>
<reference evidence="1" key="1">
    <citation type="submission" date="2023-08" db="EMBL/GenBank/DDBJ databases">
        <authorList>
            <person name="Nazir A."/>
        </authorList>
    </citation>
    <scope>NUCLEOTIDE SEQUENCE</scope>
</reference>